<comment type="caution">
    <text evidence="1">The sequence shown here is derived from an EMBL/GenBank/DDBJ whole genome shotgun (WGS) entry which is preliminary data.</text>
</comment>
<sequence length="68" mass="7620">MDLRIPQELPPDLPRCPEPPQEGLLDTVLCLGGVGCWSLPAHTLKHRWSVDFFIMLWEHDLASGLPSS</sequence>
<organism evidence="1 2">
    <name type="scientific">Acorus gramineus</name>
    <name type="common">Dwarf sweet flag</name>
    <dbReference type="NCBI Taxonomy" id="55184"/>
    <lineage>
        <taxon>Eukaryota</taxon>
        <taxon>Viridiplantae</taxon>
        <taxon>Streptophyta</taxon>
        <taxon>Embryophyta</taxon>
        <taxon>Tracheophyta</taxon>
        <taxon>Spermatophyta</taxon>
        <taxon>Magnoliopsida</taxon>
        <taxon>Liliopsida</taxon>
        <taxon>Acoraceae</taxon>
        <taxon>Acorus</taxon>
    </lineage>
</organism>
<dbReference type="EMBL" id="JAUJYN010000009">
    <property type="protein sequence ID" value="KAK1263423.1"/>
    <property type="molecule type" value="Genomic_DNA"/>
</dbReference>
<name>A0AAV9AGU6_ACOGR</name>
<reference evidence="1" key="2">
    <citation type="submission" date="2023-06" db="EMBL/GenBank/DDBJ databases">
        <authorList>
            <person name="Ma L."/>
            <person name="Liu K.-W."/>
            <person name="Li Z."/>
            <person name="Hsiao Y.-Y."/>
            <person name="Qi Y."/>
            <person name="Fu T."/>
            <person name="Tang G."/>
            <person name="Zhang D."/>
            <person name="Sun W.-H."/>
            <person name="Liu D.-K."/>
            <person name="Li Y."/>
            <person name="Chen G.-Z."/>
            <person name="Liu X.-D."/>
            <person name="Liao X.-Y."/>
            <person name="Jiang Y.-T."/>
            <person name="Yu X."/>
            <person name="Hao Y."/>
            <person name="Huang J."/>
            <person name="Zhao X.-W."/>
            <person name="Ke S."/>
            <person name="Chen Y.-Y."/>
            <person name="Wu W.-L."/>
            <person name="Hsu J.-L."/>
            <person name="Lin Y.-F."/>
            <person name="Huang M.-D."/>
            <person name="Li C.-Y."/>
            <person name="Huang L."/>
            <person name="Wang Z.-W."/>
            <person name="Zhao X."/>
            <person name="Zhong W.-Y."/>
            <person name="Peng D.-H."/>
            <person name="Ahmad S."/>
            <person name="Lan S."/>
            <person name="Zhang J.-S."/>
            <person name="Tsai W.-C."/>
            <person name="Van De Peer Y."/>
            <person name="Liu Z.-J."/>
        </authorList>
    </citation>
    <scope>NUCLEOTIDE SEQUENCE</scope>
    <source>
        <strain evidence="1">SCP</strain>
        <tissue evidence="1">Leaves</tissue>
    </source>
</reference>
<dbReference type="AlphaFoldDB" id="A0AAV9AGU6"/>
<protein>
    <submittedName>
        <fullName evidence="1">Uncharacterized protein</fullName>
    </submittedName>
</protein>
<reference evidence="1" key="1">
    <citation type="journal article" date="2023" name="Nat. Commun.">
        <title>Diploid and tetraploid genomes of Acorus and the evolution of monocots.</title>
        <authorList>
            <person name="Ma L."/>
            <person name="Liu K.W."/>
            <person name="Li Z."/>
            <person name="Hsiao Y.Y."/>
            <person name="Qi Y."/>
            <person name="Fu T."/>
            <person name="Tang G.D."/>
            <person name="Zhang D."/>
            <person name="Sun W.H."/>
            <person name="Liu D.K."/>
            <person name="Li Y."/>
            <person name="Chen G.Z."/>
            <person name="Liu X.D."/>
            <person name="Liao X.Y."/>
            <person name="Jiang Y.T."/>
            <person name="Yu X."/>
            <person name="Hao Y."/>
            <person name="Huang J."/>
            <person name="Zhao X.W."/>
            <person name="Ke S."/>
            <person name="Chen Y.Y."/>
            <person name="Wu W.L."/>
            <person name="Hsu J.L."/>
            <person name="Lin Y.F."/>
            <person name="Huang M.D."/>
            <person name="Li C.Y."/>
            <person name="Huang L."/>
            <person name="Wang Z.W."/>
            <person name="Zhao X."/>
            <person name="Zhong W.Y."/>
            <person name="Peng D.H."/>
            <person name="Ahmad S."/>
            <person name="Lan S."/>
            <person name="Zhang J.S."/>
            <person name="Tsai W.C."/>
            <person name="Van de Peer Y."/>
            <person name="Liu Z.J."/>
        </authorList>
    </citation>
    <scope>NUCLEOTIDE SEQUENCE</scope>
    <source>
        <strain evidence="1">SCP</strain>
    </source>
</reference>
<evidence type="ECO:0000313" key="1">
    <source>
        <dbReference type="EMBL" id="KAK1263423.1"/>
    </source>
</evidence>
<keyword evidence="2" id="KW-1185">Reference proteome</keyword>
<proteinExistence type="predicted"/>
<gene>
    <name evidence="1" type="ORF">QJS04_geneDACA008554</name>
</gene>
<accession>A0AAV9AGU6</accession>
<evidence type="ECO:0000313" key="2">
    <source>
        <dbReference type="Proteomes" id="UP001179952"/>
    </source>
</evidence>
<dbReference type="Proteomes" id="UP001179952">
    <property type="component" value="Unassembled WGS sequence"/>
</dbReference>